<keyword evidence="3" id="KW-1185">Reference proteome</keyword>
<dbReference type="EMBL" id="JAAIUW010000003">
    <property type="protein sequence ID" value="KAF7837478.1"/>
    <property type="molecule type" value="Genomic_DNA"/>
</dbReference>
<dbReference type="AlphaFoldDB" id="A0A834X4L3"/>
<feature type="compositionally biased region" description="Pro residues" evidence="1">
    <location>
        <begin position="145"/>
        <end position="156"/>
    </location>
</feature>
<feature type="compositionally biased region" description="Low complexity" evidence="1">
    <location>
        <begin position="102"/>
        <end position="112"/>
    </location>
</feature>
<accession>A0A834X4L3</accession>
<gene>
    <name evidence="2" type="ORF">G2W53_005960</name>
</gene>
<protein>
    <submittedName>
        <fullName evidence="2">Uncharacterized protein</fullName>
    </submittedName>
</protein>
<feature type="region of interest" description="Disordered" evidence="1">
    <location>
        <begin position="74"/>
        <end position="184"/>
    </location>
</feature>
<dbReference type="Proteomes" id="UP000634136">
    <property type="component" value="Unassembled WGS sequence"/>
</dbReference>
<proteinExistence type="predicted"/>
<evidence type="ECO:0000256" key="1">
    <source>
        <dbReference type="SAM" id="MobiDB-lite"/>
    </source>
</evidence>
<name>A0A834X4L3_9FABA</name>
<feature type="compositionally biased region" description="Basic and acidic residues" evidence="1">
    <location>
        <begin position="130"/>
        <end position="143"/>
    </location>
</feature>
<evidence type="ECO:0000313" key="2">
    <source>
        <dbReference type="EMBL" id="KAF7837478.1"/>
    </source>
</evidence>
<evidence type="ECO:0000313" key="3">
    <source>
        <dbReference type="Proteomes" id="UP000634136"/>
    </source>
</evidence>
<sequence>MKGKKKKPNVDKHIRWEPPDLGFVKINVGASNKGDGNSVASCGGLARDEYGNGSLMARNCDSSSREVLMYRSPPTFLTGLGEGQDVEEVDGGKKPPHKKKPPTLTLAEAELASLNGGGKRPPVPPPKKKPPVDHELASLDGPKKAPLPPKKNPPTIPIVEEDETAPDGGNNNPYKSPPKKKPPV</sequence>
<reference evidence="2" key="1">
    <citation type="submission" date="2020-09" db="EMBL/GenBank/DDBJ databases">
        <title>Genome-Enabled Discovery of Anthraquinone Biosynthesis in Senna tora.</title>
        <authorList>
            <person name="Kang S.-H."/>
            <person name="Pandey R.P."/>
            <person name="Lee C.-M."/>
            <person name="Sim J.-S."/>
            <person name="Jeong J.-T."/>
            <person name="Choi B.-S."/>
            <person name="Jung M."/>
            <person name="Ginzburg D."/>
            <person name="Zhao K."/>
            <person name="Won S.Y."/>
            <person name="Oh T.-J."/>
            <person name="Yu Y."/>
            <person name="Kim N.-H."/>
            <person name="Lee O.R."/>
            <person name="Lee T.-H."/>
            <person name="Bashyal P."/>
            <person name="Kim T.-S."/>
            <person name="Lee W.-H."/>
            <person name="Kawkins C."/>
            <person name="Kim C.-K."/>
            <person name="Kim J.S."/>
            <person name="Ahn B.O."/>
            <person name="Rhee S.Y."/>
            <person name="Sohng J.K."/>
        </authorList>
    </citation>
    <scope>NUCLEOTIDE SEQUENCE</scope>
    <source>
        <tissue evidence="2">Leaf</tissue>
    </source>
</reference>
<organism evidence="2 3">
    <name type="scientific">Senna tora</name>
    <dbReference type="NCBI Taxonomy" id="362788"/>
    <lineage>
        <taxon>Eukaryota</taxon>
        <taxon>Viridiplantae</taxon>
        <taxon>Streptophyta</taxon>
        <taxon>Embryophyta</taxon>
        <taxon>Tracheophyta</taxon>
        <taxon>Spermatophyta</taxon>
        <taxon>Magnoliopsida</taxon>
        <taxon>eudicotyledons</taxon>
        <taxon>Gunneridae</taxon>
        <taxon>Pentapetalae</taxon>
        <taxon>rosids</taxon>
        <taxon>fabids</taxon>
        <taxon>Fabales</taxon>
        <taxon>Fabaceae</taxon>
        <taxon>Caesalpinioideae</taxon>
        <taxon>Cassia clade</taxon>
        <taxon>Senna</taxon>
    </lineage>
</organism>
<comment type="caution">
    <text evidence="2">The sequence shown here is derived from an EMBL/GenBank/DDBJ whole genome shotgun (WGS) entry which is preliminary data.</text>
</comment>